<sequence>MSTIAHISDIHLAPLPKVRLRDLINKRATGYINWKLKRNHDMCPDAAKNLADHLSSQRADISVVTGDLVNLALPKEVETASKWLRRLGTSSQVCMVPGNHDAYLHGALAKAQKAYGPYASGETLDQSPYPYVRRVGQVAVIGCSSAIATPPFIAAGHFDKKQGERLARCLQILGDAGFFRIVAIHHPPIKQFVRPYRKALAGAKLFRQILKANGAEMVLHGHTHKSSIHTIDGQDSKIPVIGVAAASTCPSSNSPPARYNLFKIEKIQNRWSCTMREFGYQRIGETIVQRLQLRIY</sequence>
<keyword evidence="2 6" id="KW-0378">Hydrolase</keyword>
<evidence type="ECO:0000256" key="2">
    <source>
        <dbReference type="ARBA" id="ARBA00022801"/>
    </source>
</evidence>
<reference evidence="6" key="1">
    <citation type="submission" date="2018-06" db="EMBL/GenBank/DDBJ databases">
        <authorList>
            <person name="Zhirakovskaya E."/>
        </authorList>
    </citation>
    <scope>NUCLEOTIDE SEQUENCE</scope>
</reference>
<evidence type="ECO:0000256" key="4">
    <source>
        <dbReference type="ARBA" id="ARBA00025742"/>
    </source>
</evidence>
<dbReference type="Gene3D" id="3.60.21.10">
    <property type="match status" value="1"/>
</dbReference>
<keyword evidence="3" id="KW-0408">Iron</keyword>
<dbReference type="InterPro" id="IPR004843">
    <property type="entry name" value="Calcineurin-like_PHP"/>
</dbReference>
<protein>
    <submittedName>
        <fullName evidence="6">Putative phosphohydrolases, Icc family</fullName>
    </submittedName>
</protein>
<accession>A0A3B0UAI3</accession>
<dbReference type="EMBL" id="UOEQ01000415">
    <property type="protein sequence ID" value="VAW22377.1"/>
    <property type="molecule type" value="Genomic_DNA"/>
</dbReference>
<dbReference type="SUPFAM" id="SSF56300">
    <property type="entry name" value="Metallo-dependent phosphatases"/>
    <property type="match status" value="1"/>
</dbReference>
<name>A0A3B0UAI3_9ZZZZ</name>
<dbReference type="GO" id="GO:0016787">
    <property type="term" value="F:hydrolase activity"/>
    <property type="evidence" value="ECO:0007669"/>
    <property type="project" value="UniProtKB-KW"/>
</dbReference>
<dbReference type="CDD" id="cd00838">
    <property type="entry name" value="MPP_superfamily"/>
    <property type="match status" value="1"/>
</dbReference>
<dbReference type="InterPro" id="IPR029052">
    <property type="entry name" value="Metallo-depent_PP-like"/>
</dbReference>
<keyword evidence="1" id="KW-0479">Metal-binding</keyword>
<evidence type="ECO:0000259" key="5">
    <source>
        <dbReference type="Pfam" id="PF00149"/>
    </source>
</evidence>
<dbReference type="Pfam" id="PF00149">
    <property type="entry name" value="Metallophos"/>
    <property type="match status" value="1"/>
</dbReference>
<evidence type="ECO:0000313" key="6">
    <source>
        <dbReference type="EMBL" id="VAW22377.1"/>
    </source>
</evidence>
<evidence type="ECO:0000256" key="1">
    <source>
        <dbReference type="ARBA" id="ARBA00022723"/>
    </source>
</evidence>
<dbReference type="PANTHER" id="PTHR42988:SF2">
    <property type="entry name" value="CYCLIC NUCLEOTIDE PHOSPHODIESTERASE CBUA0032-RELATED"/>
    <property type="match status" value="1"/>
</dbReference>
<proteinExistence type="inferred from homology"/>
<comment type="similarity">
    <text evidence="4">Belongs to the cyclic nucleotide phosphodiesterase class-III family.</text>
</comment>
<gene>
    <name evidence="6" type="ORF">MNBD_ALPHA11-1841</name>
</gene>
<organism evidence="6">
    <name type="scientific">hydrothermal vent metagenome</name>
    <dbReference type="NCBI Taxonomy" id="652676"/>
    <lineage>
        <taxon>unclassified sequences</taxon>
        <taxon>metagenomes</taxon>
        <taxon>ecological metagenomes</taxon>
    </lineage>
</organism>
<dbReference type="AlphaFoldDB" id="A0A3B0UAI3"/>
<evidence type="ECO:0000256" key="3">
    <source>
        <dbReference type="ARBA" id="ARBA00023004"/>
    </source>
</evidence>
<dbReference type="GO" id="GO:0046872">
    <property type="term" value="F:metal ion binding"/>
    <property type="evidence" value="ECO:0007669"/>
    <property type="project" value="UniProtKB-KW"/>
</dbReference>
<dbReference type="InterPro" id="IPR050884">
    <property type="entry name" value="CNP_phosphodiesterase-III"/>
</dbReference>
<feature type="domain" description="Calcineurin-like phosphoesterase" evidence="5">
    <location>
        <begin position="3"/>
        <end position="225"/>
    </location>
</feature>
<dbReference type="PANTHER" id="PTHR42988">
    <property type="entry name" value="PHOSPHOHYDROLASE"/>
    <property type="match status" value="1"/>
</dbReference>